<dbReference type="InterPro" id="IPR050595">
    <property type="entry name" value="Bact_response_regulator"/>
</dbReference>
<reference evidence="4 5" key="1">
    <citation type="submission" date="2018-12" db="EMBL/GenBank/DDBJ databases">
        <title>The whole draft genome of Aquabacterium sp. SJQ9.</title>
        <authorList>
            <person name="Sun L."/>
            <person name="Gao X."/>
            <person name="Chen W."/>
            <person name="Huang K."/>
        </authorList>
    </citation>
    <scope>NUCLEOTIDE SEQUENCE [LARGE SCALE GENOMIC DNA]</scope>
    <source>
        <strain evidence="4 5">SJQ9</strain>
    </source>
</reference>
<organism evidence="4 5">
    <name type="scientific">Aquabacterium soli</name>
    <dbReference type="NCBI Taxonomy" id="2493092"/>
    <lineage>
        <taxon>Bacteria</taxon>
        <taxon>Pseudomonadati</taxon>
        <taxon>Pseudomonadota</taxon>
        <taxon>Betaproteobacteria</taxon>
        <taxon>Burkholderiales</taxon>
        <taxon>Aquabacterium</taxon>
    </lineage>
</organism>
<sequence length="199" mass="20798">MPVRAVDSKEASPGPATQARVFTSTLGRGGAPSCPPGHLAAKGILLRSCHEASLIRQGAAMATVLVVDDHQPSLELLALVVKDAGHDVLEASDGSMALALATRWRPSVILLDMNLGVGGPDGWAVARQLKSDPVTAMIRIVAVSALVMPGDEQGMLDAGCDAYVSKPIHCDYLLWILEAAVAASCAPRRLSPEPLFHHG</sequence>
<dbReference type="Proteomes" id="UP000269265">
    <property type="component" value="Unassembled WGS sequence"/>
</dbReference>
<evidence type="ECO:0000313" key="4">
    <source>
        <dbReference type="EMBL" id="RRS03638.1"/>
    </source>
</evidence>
<evidence type="ECO:0000256" key="2">
    <source>
        <dbReference type="PROSITE-ProRule" id="PRU00169"/>
    </source>
</evidence>
<dbReference type="PROSITE" id="PS50110">
    <property type="entry name" value="RESPONSE_REGULATORY"/>
    <property type="match status" value="1"/>
</dbReference>
<dbReference type="SUPFAM" id="SSF52172">
    <property type="entry name" value="CheY-like"/>
    <property type="match status" value="1"/>
</dbReference>
<evidence type="ECO:0000256" key="1">
    <source>
        <dbReference type="ARBA" id="ARBA00022553"/>
    </source>
</evidence>
<dbReference type="GO" id="GO:0000160">
    <property type="term" value="P:phosphorelay signal transduction system"/>
    <property type="evidence" value="ECO:0007669"/>
    <property type="project" value="InterPro"/>
</dbReference>
<dbReference type="PANTHER" id="PTHR44591:SF3">
    <property type="entry name" value="RESPONSE REGULATORY DOMAIN-CONTAINING PROTEIN"/>
    <property type="match status" value="1"/>
</dbReference>
<dbReference type="InterPro" id="IPR011006">
    <property type="entry name" value="CheY-like_superfamily"/>
</dbReference>
<dbReference type="SMART" id="SM00448">
    <property type="entry name" value="REC"/>
    <property type="match status" value="1"/>
</dbReference>
<dbReference type="InterPro" id="IPR001789">
    <property type="entry name" value="Sig_transdc_resp-reg_receiver"/>
</dbReference>
<keyword evidence="1 2" id="KW-0597">Phosphoprotein</keyword>
<proteinExistence type="predicted"/>
<evidence type="ECO:0000313" key="5">
    <source>
        <dbReference type="Proteomes" id="UP000269265"/>
    </source>
</evidence>
<comment type="caution">
    <text evidence="4">The sequence shown here is derived from an EMBL/GenBank/DDBJ whole genome shotgun (WGS) entry which is preliminary data.</text>
</comment>
<feature type="domain" description="Response regulatory" evidence="3">
    <location>
        <begin position="63"/>
        <end position="181"/>
    </location>
</feature>
<accession>A0A426VA91</accession>
<keyword evidence="5" id="KW-1185">Reference proteome</keyword>
<protein>
    <submittedName>
        <fullName evidence="4">Response regulator</fullName>
    </submittedName>
</protein>
<name>A0A426VA91_9BURK</name>
<dbReference type="Pfam" id="PF00072">
    <property type="entry name" value="Response_reg"/>
    <property type="match status" value="1"/>
</dbReference>
<dbReference type="EMBL" id="RSED01000010">
    <property type="protein sequence ID" value="RRS03638.1"/>
    <property type="molecule type" value="Genomic_DNA"/>
</dbReference>
<dbReference type="AlphaFoldDB" id="A0A426VA91"/>
<feature type="modified residue" description="4-aspartylphosphate" evidence="2">
    <location>
        <position position="112"/>
    </location>
</feature>
<evidence type="ECO:0000259" key="3">
    <source>
        <dbReference type="PROSITE" id="PS50110"/>
    </source>
</evidence>
<gene>
    <name evidence="4" type="ORF">EIP75_13650</name>
</gene>
<dbReference type="PANTHER" id="PTHR44591">
    <property type="entry name" value="STRESS RESPONSE REGULATOR PROTEIN 1"/>
    <property type="match status" value="1"/>
</dbReference>
<dbReference type="Gene3D" id="3.40.50.2300">
    <property type="match status" value="1"/>
</dbReference>